<dbReference type="AlphaFoldDB" id="A0A0A9EJ31"/>
<feature type="compositionally biased region" description="Polar residues" evidence="1">
    <location>
        <begin position="1"/>
        <end position="19"/>
    </location>
</feature>
<proteinExistence type="predicted"/>
<dbReference type="EMBL" id="GBRH01200015">
    <property type="protein sequence ID" value="JAD97880.1"/>
    <property type="molecule type" value="Transcribed_RNA"/>
</dbReference>
<name>A0A0A9EJ31_ARUDO</name>
<reference evidence="2" key="1">
    <citation type="submission" date="2014-09" db="EMBL/GenBank/DDBJ databases">
        <authorList>
            <person name="Magalhaes I.L.F."/>
            <person name="Oliveira U."/>
            <person name="Santos F.R."/>
            <person name="Vidigal T.H.D.A."/>
            <person name="Brescovit A.D."/>
            <person name="Santos A.J."/>
        </authorList>
    </citation>
    <scope>NUCLEOTIDE SEQUENCE</scope>
    <source>
        <tissue evidence="2">Shoot tissue taken approximately 20 cm above the soil surface</tissue>
    </source>
</reference>
<reference evidence="2" key="2">
    <citation type="journal article" date="2015" name="Data Brief">
        <title>Shoot transcriptome of the giant reed, Arundo donax.</title>
        <authorList>
            <person name="Barrero R.A."/>
            <person name="Guerrero F.D."/>
            <person name="Moolhuijzen P."/>
            <person name="Goolsby J.A."/>
            <person name="Tidwell J."/>
            <person name="Bellgard S.E."/>
            <person name="Bellgard M.I."/>
        </authorList>
    </citation>
    <scope>NUCLEOTIDE SEQUENCE</scope>
    <source>
        <tissue evidence="2">Shoot tissue taken approximately 20 cm above the soil surface</tissue>
    </source>
</reference>
<feature type="compositionally biased region" description="Low complexity" evidence="1">
    <location>
        <begin position="20"/>
        <end position="30"/>
    </location>
</feature>
<evidence type="ECO:0000313" key="2">
    <source>
        <dbReference type="EMBL" id="JAD97880.1"/>
    </source>
</evidence>
<feature type="region of interest" description="Disordered" evidence="1">
    <location>
        <begin position="1"/>
        <end position="57"/>
    </location>
</feature>
<organism evidence="2">
    <name type="scientific">Arundo donax</name>
    <name type="common">Giant reed</name>
    <name type="synonym">Donax arundinaceus</name>
    <dbReference type="NCBI Taxonomy" id="35708"/>
    <lineage>
        <taxon>Eukaryota</taxon>
        <taxon>Viridiplantae</taxon>
        <taxon>Streptophyta</taxon>
        <taxon>Embryophyta</taxon>
        <taxon>Tracheophyta</taxon>
        <taxon>Spermatophyta</taxon>
        <taxon>Magnoliopsida</taxon>
        <taxon>Liliopsida</taxon>
        <taxon>Poales</taxon>
        <taxon>Poaceae</taxon>
        <taxon>PACMAD clade</taxon>
        <taxon>Arundinoideae</taxon>
        <taxon>Arundineae</taxon>
        <taxon>Arundo</taxon>
    </lineage>
</organism>
<sequence length="57" mass="6269">MSKQPNGIQLLRQTNRNKASQPQPRSSPDSDCAEHSGIDQRLQTTGWAPRGQGPVEL</sequence>
<accession>A0A0A9EJ31</accession>
<evidence type="ECO:0000256" key="1">
    <source>
        <dbReference type="SAM" id="MobiDB-lite"/>
    </source>
</evidence>
<protein>
    <submittedName>
        <fullName evidence="2">Uncharacterized protein</fullName>
    </submittedName>
</protein>